<feature type="region of interest" description="Disordered" evidence="1">
    <location>
        <begin position="30"/>
        <end position="52"/>
    </location>
</feature>
<dbReference type="NCBIfam" id="NF047490">
    <property type="entry name" value="LamCadPlsmbinLA2219"/>
    <property type="match status" value="1"/>
</dbReference>
<dbReference type="Proteomes" id="UP000297762">
    <property type="component" value="Unassembled WGS sequence"/>
</dbReference>
<comment type="caution">
    <text evidence="3">The sequence shown here is derived from an EMBL/GenBank/DDBJ whole genome shotgun (WGS) entry which is preliminary data.</text>
</comment>
<sequence length="214" mass="24338">MFRVSAYRTIFTGFILLICLSLVSCSSTGTVTNQTPETPKGENLPNPGGENEAVIDEEGNEVKITTTDPTSFQAQSKDTSEYFRVHITSDSYKMRQIRGSKYIRRKVDKGGDALISEELLKYNRVNFIDDGIILVILNGNTGAVETIRFNTRVPRINNLAKIIQNDVTRWSMEHSEEKPVVTKYQIHYTIRLENKSNTTRDTVKEDLKNEVKKK</sequence>
<gene>
    <name evidence="3" type="ORF">EHQ64_15620</name>
</gene>
<proteinExistence type="predicted"/>
<accession>A0A4R9K1E7</accession>
<name>A0A4R9K1E7_9LEPT</name>
<dbReference type="EMBL" id="RQGF01000030">
    <property type="protein sequence ID" value="TGL59519.1"/>
    <property type="molecule type" value="Genomic_DNA"/>
</dbReference>
<organism evidence="3 4">
    <name type="scientific">Leptospira sarikeiensis</name>
    <dbReference type="NCBI Taxonomy" id="2484943"/>
    <lineage>
        <taxon>Bacteria</taxon>
        <taxon>Pseudomonadati</taxon>
        <taxon>Spirochaetota</taxon>
        <taxon>Spirochaetia</taxon>
        <taxon>Leptospirales</taxon>
        <taxon>Leptospiraceae</taxon>
        <taxon>Leptospira</taxon>
    </lineage>
</organism>
<evidence type="ECO:0000313" key="4">
    <source>
        <dbReference type="Proteomes" id="UP000297762"/>
    </source>
</evidence>
<evidence type="ECO:0000256" key="1">
    <source>
        <dbReference type="SAM" id="MobiDB-lite"/>
    </source>
</evidence>
<feature type="chain" id="PRO_5020241806" description="Lipoprotein" evidence="2">
    <location>
        <begin position="30"/>
        <end position="214"/>
    </location>
</feature>
<keyword evidence="2" id="KW-0732">Signal</keyword>
<evidence type="ECO:0000313" key="3">
    <source>
        <dbReference type="EMBL" id="TGL59519.1"/>
    </source>
</evidence>
<dbReference type="PROSITE" id="PS51257">
    <property type="entry name" value="PROKAR_LIPOPROTEIN"/>
    <property type="match status" value="1"/>
</dbReference>
<reference evidence="3" key="1">
    <citation type="journal article" date="2019" name="PLoS Negl. Trop. Dis.">
        <title>Revisiting the worldwide diversity of Leptospira species in the environment.</title>
        <authorList>
            <person name="Vincent A.T."/>
            <person name="Schiettekatte O."/>
            <person name="Bourhy P."/>
            <person name="Veyrier F.J."/>
            <person name="Picardeau M."/>
        </authorList>
    </citation>
    <scope>NUCLEOTIDE SEQUENCE [LARGE SCALE GENOMIC DNA]</scope>
    <source>
        <strain evidence="3">201702455</strain>
    </source>
</reference>
<dbReference type="RefSeq" id="WP_135650734.1">
    <property type="nucleotide sequence ID" value="NZ_RQGF01000030.1"/>
</dbReference>
<evidence type="ECO:0008006" key="5">
    <source>
        <dbReference type="Google" id="ProtNLM"/>
    </source>
</evidence>
<feature type="signal peptide" evidence="2">
    <location>
        <begin position="1"/>
        <end position="29"/>
    </location>
</feature>
<keyword evidence="4" id="KW-1185">Reference proteome</keyword>
<protein>
    <recommendedName>
        <fullName evidence="5">Lipoprotein</fullName>
    </recommendedName>
</protein>
<dbReference type="AlphaFoldDB" id="A0A4R9K1E7"/>
<dbReference type="OrthoDB" id="336933at2"/>
<evidence type="ECO:0000256" key="2">
    <source>
        <dbReference type="SAM" id="SignalP"/>
    </source>
</evidence>